<reference evidence="3" key="1">
    <citation type="submission" date="2023-10" db="EMBL/GenBank/DDBJ databases">
        <authorList>
            <person name="Chen Y."/>
            <person name="Shah S."/>
            <person name="Dougan E. K."/>
            <person name="Thang M."/>
            <person name="Chan C."/>
        </authorList>
    </citation>
    <scope>NUCLEOTIDE SEQUENCE [LARGE SCALE GENOMIC DNA]</scope>
</reference>
<keyword evidence="1" id="KW-1133">Transmembrane helix</keyword>
<comment type="caution">
    <text evidence="3">The sequence shown here is derived from an EMBL/GenBank/DDBJ whole genome shotgun (WGS) entry which is preliminary data.</text>
</comment>
<keyword evidence="1" id="KW-0472">Membrane</keyword>
<dbReference type="EMBL" id="CAUYUJ010017171">
    <property type="protein sequence ID" value="CAK0872513.1"/>
    <property type="molecule type" value="Genomic_DNA"/>
</dbReference>
<dbReference type="InterPro" id="IPR003613">
    <property type="entry name" value="Ubox_domain"/>
</dbReference>
<protein>
    <recommendedName>
        <fullName evidence="2">U-box domain-containing protein</fullName>
    </recommendedName>
</protein>
<feature type="transmembrane region" description="Helical" evidence="1">
    <location>
        <begin position="223"/>
        <end position="244"/>
    </location>
</feature>
<dbReference type="Pfam" id="PF04564">
    <property type="entry name" value="U-box"/>
    <property type="match status" value="1"/>
</dbReference>
<feature type="domain" description="U-box" evidence="2">
    <location>
        <begin position="18"/>
        <end position="83"/>
    </location>
</feature>
<proteinExistence type="predicted"/>
<evidence type="ECO:0000256" key="1">
    <source>
        <dbReference type="SAM" id="Phobius"/>
    </source>
</evidence>
<sequence>MAGEQGPTETGEVVEPERLLCPITQIMFRDPCFVTESGNTYERSAVERYWATQAQPKDPLTNMPVLDTSLHPNWGTRREVQGFLDDHPGYVPQGWPDRTVPGPAPARAGASAAAPRCRALACAVLSVLLLCGVAHVLLAEERRPQAAEQAARHREGHAPGYTVELRPPAGSKMNATNEDGHLIVSLPAKGLTSEGLMTFGFSVFWLGFTATWTTGALRGGAPLLFVAFSLPFWGVGVTLFATALKDLFVQETLDLGADAYEISRSIFGRRVGGHFGLVDDLQGVPVRACNGDSCQLVFEHGVQDHIFGDGLLVREAEWLQKEVQRLLNASSAEKPRADRFGGAPPSRDVRAHHEMDAFDHHRHMGHAGVGGVHFQVGGPFVVGFR</sequence>
<evidence type="ECO:0000259" key="2">
    <source>
        <dbReference type="SMART" id="SM00504"/>
    </source>
</evidence>
<dbReference type="PANTHER" id="PTHR46573">
    <property type="entry name" value="WD REPEAT, SAM AND U-BOX DOMAIN-CONTAINING PROTEIN 1"/>
    <property type="match status" value="1"/>
</dbReference>
<feature type="transmembrane region" description="Helical" evidence="1">
    <location>
        <begin position="196"/>
        <end position="217"/>
    </location>
</feature>
<feature type="transmembrane region" description="Helical" evidence="1">
    <location>
        <begin position="118"/>
        <end position="138"/>
    </location>
</feature>
<dbReference type="InterPro" id="IPR013083">
    <property type="entry name" value="Znf_RING/FYVE/PHD"/>
</dbReference>
<gene>
    <name evidence="3" type="ORF">PCOR1329_LOCUS57960</name>
</gene>
<accession>A0ABN9VHF9</accession>
<dbReference type="Proteomes" id="UP001189429">
    <property type="component" value="Unassembled WGS sequence"/>
</dbReference>
<name>A0ABN9VHF9_9DINO</name>
<keyword evidence="1" id="KW-0812">Transmembrane</keyword>
<organism evidence="3 4">
    <name type="scientific">Prorocentrum cordatum</name>
    <dbReference type="NCBI Taxonomy" id="2364126"/>
    <lineage>
        <taxon>Eukaryota</taxon>
        <taxon>Sar</taxon>
        <taxon>Alveolata</taxon>
        <taxon>Dinophyceae</taxon>
        <taxon>Prorocentrales</taxon>
        <taxon>Prorocentraceae</taxon>
        <taxon>Prorocentrum</taxon>
    </lineage>
</organism>
<dbReference type="PANTHER" id="PTHR46573:SF1">
    <property type="entry name" value="WD REPEAT, SAM AND U-BOX DOMAIN-CONTAINING PROTEIN 1"/>
    <property type="match status" value="1"/>
</dbReference>
<evidence type="ECO:0000313" key="3">
    <source>
        <dbReference type="EMBL" id="CAK0872513.1"/>
    </source>
</evidence>
<keyword evidence="4" id="KW-1185">Reference proteome</keyword>
<evidence type="ECO:0000313" key="4">
    <source>
        <dbReference type="Proteomes" id="UP001189429"/>
    </source>
</evidence>
<dbReference type="Gene3D" id="3.30.40.10">
    <property type="entry name" value="Zinc/RING finger domain, C3HC4 (zinc finger)"/>
    <property type="match status" value="1"/>
</dbReference>
<dbReference type="InterPro" id="IPR052085">
    <property type="entry name" value="WD-SAM-U-box"/>
</dbReference>
<dbReference type="SUPFAM" id="SSF57850">
    <property type="entry name" value="RING/U-box"/>
    <property type="match status" value="1"/>
</dbReference>
<dbReference type="SMART" id="SM00504">
    <property type="entry name" value="Ubox"/>
    <property type="match status" value="1"/>
</dbReference>